<dbReference type="InterPro" id="IPR012910">
    <property type="entry name" value="Plug_dom"/>
</dbReference>
<keyword evidence="14" id="KW-1185">Reference proteome</keyword>
<evidence type="ECO:0000313" key="14">
    <source>
        <dbReference type="Proteomes" id="UP000199138"/>
    </source>
</evidence>
<comment type="subcellular location">
    <subcellularLocation>
        <location evidence="1 8">Cell outer membrane</location>
        <topology evidence="1 8">Multi-pass membrane protein</topology>
    </subcellularLocation>
</comment>
<dbReference type="FunFam" id="2.170.130.10:FF:000024">
    <property type="entry name" value="Outer membrane protein"/>
    <property type="match status" value="1"/>
</dbReference>
<dbReference type="Gene3D" id="2.60.40.1120">
    <property type="entry name" value="Carboxypeptidase-like, regulatory domain"/>
    <property type="match status" value="1"/>
</dbReference>
<name>A0A1I7HU59_9FLAO</name>
<dbReference type="SUPFAM" id="SSF49464">
    <property type="entry name" value="Carboxypeptidase regulatory domain-like"/>
    <property type="match status" value="1"/>
</dbReference>
<evidence type="ECO:0000259" key="12">
    <source>
        <dbReference type="Pfam" id="PF07715"/>
    </source>
</evidence>
<evidence type="ECO:0000256" key="6">
    <source>
        <dbReference type="ARBA" id="ARBA00023136"/>
    </source>
</evidence>
<evidence type="ECO:0000256" key="8">
    <source>
        <dbReference type="PROSITE-ProRule" id="PRU01360"/>
    </source>
</evidence>
<evidence type="ECO:0000256" key="3">
    <source>
        <dbReference type="ARBA" id="ARBA00022452"/>
    </source>
</evidence>
<dbReference type="RefSeq" id="WP_245766589.1">
    <property type="nucleotide sequence ID" value="NZ_FPBK01000011.1"/>
</dbReference>
<dbReference type="Pfam" id="PF00593">
    <property type="entry name" value="TonB_dep_Rec_b-barrel"/>
    <property type="match status" value="1"/>
</dbReference>
<protein>
    <submittedName>
        <fullName evidence="13">TonB-linked outer membrane protein, SusC/RagA family</fullName>
    </submittedName>
</protein>
<dbReference type="SUPFAM" id="SSF56935">
    <property type="entry name" value="Porins"/>
    <property type="match status" value="1"/>
</dbReference>
<evidence type="ECO:0000256" key="4">
    <source>
        <dbReference type="ARBA" id="ARBA00022692"/>
    </source>
</evidence>
<keyword evidence="4 8" id="KW-0812">Transmembrane</keyword>
<keyword evidence="3 8" id="KW-1134">Transmembrane beta strand</keyword>
<dbReference type="GO" id="GO:0009279">
    <property type="term" value="C:cell outer membrane"/>
    <property type="evidence" value="ECO:0007669"/>
    <property type="project" value="UniProtKB-SubCell"/>
</dbReference>
<evidence type="ECO:0000313" key="13">
    <source>
        <dbReference type="EMBL" id="SFU64265.1"/>
    </source>
</evidence>
<evidence type="ECO:0000256" key="2">
    <source>
        <dbReference type="ARBA" id="ARBA00022448"/>
    </source>
</evidence>
<evidence type="ECO:0000256" key="1">
    <source>
        <dbReference type="ARBA" id="ARBA00004571"/>
    </source>
</evidence>
<dbReference type="InterPro" id="IPR000531">
    <property type="entry name" value="Beta-barrel_TonB"/>
</dbReference>
<feature type="domain" description="TonB-dependent receptor-like beta-barrel" evidence="11">
    <location>
        <begin position="444"/>
        <end position="1038"/>
    </location>
</feature>
<dbReference type="InterPro" id="IPR023996">
    <property type="entry name" value="TonB-dep_OMP_SusC/RagA"/>
</dbReference>
<dbReference type="InterPro" id="IPR037066">
    <property type="entry name" value="Plug_dom_sf"/>
</dbReference>
<dbReference type="Proteomes" id="UP000199138">
    <property type="component" value="Unassembled WGS sequence"/>
</dbReference>
<reference evidence="13 14" key="1">
    <citation type="submission" date="2016-10" db="EMBL/GenBank/DDBJ databases">
        <authorList>
            <person name="de Groot N.N."/>
        </authorList>
    </citation>
    <scope>NUCLEOTIDE SEQUENCE [LARGE SCALE GENOMIC DNA]</scope>
    <source>
        <strain evidence="13 14">CGMCC 1.12333</strain>
    </source>
</reference>
<dbReference type="InterPro" id="IPR008969">
    <property type="entry name" value="CarboxyPept-like_regulatory"/>
</dbReference>
<organism evidence="13 14">
    <name type="scientific">Pustulibacterium marinum</name>
    <dbReference type="NCBI Taxonomy" id="1224947"/>
    <lineage>
        <taxon>Bacteria</taxon>
        <taxon>Pseudomonadati</taxon>
        <taxon>Bacteroidota</taxon>
        <taxon>Flavobacteriia</taxon>
        <taxon>Flavobacteriales</taxon>
        <taxon>Flavobacteriaceae</taxon>
        <taxon>Pustulibacterium</taxon>
    </lineage>
</organism>
<keyword evidence="5 9" id="KW-0798">TonB box</keyword>
<comment type="similarity">
    <text evidence="8 9">Belongs to the TonB-dependent receptor family.</text>
</comment>
<dbReference type="NCBIfam" id="TIGR04056">
    <property type="entry name" value="OMP_RagA_SusC"/>
    <property type="match status" value="1"/>
</dbReference>
<dbReference type="EMBL" id="FPBK01000011">
    <property type="protein sequence ID" value="SFU64265.1"/>
    <property type="molecule type" value="Genomic_DNA"/>
</dbReference>
<feature type="chain" id="PRO_5011602023" evidence="10">
    <location>
        <begin position="38"/>
        <end position="1076"/>
    </location>
</feature>
<gene>
    <name evidence="13" type="ORF">SAMN05216480_11125</name>
</gene>
<dbReference type="Pfam" id="PF13715">
    <property type="entry name" value="CarbopepD_reg_2"/>
    <property type="match status" value="1"/>
</dbReference>
<keyword evidence="6 8" id="KW-0472">Membrane</keyword>
<keyword evidence="10" id="KW-0732">Signal</keyword>
<feature type="domain" description="TonB-dependent receptor plug" evidence="12">
    <location>
        <begin position="133"/>
        <end position="240"/>
    </location>
</feature>
<dbReference type="InterPro" id="IPR023997">
    <property type="entry name" value="TonB-dep_OMP_SusC/RagA_CS"/>
</dbReference>
<dbReference type="Gene3D" id="2.170.130.10">
    <property type="entry name" value="TonB-dependent receptor, plug domain"/>
    <property type="match status" value="1"/>
</dbReference>
<keyword evidence="7 8" id="KW-0998">Cell outer membrane</keyword>
<dbReference type="NCBIfam" id="TIGR04057">
    <property type="entry name" value="SusC_RagA_signa"/>
    <property type="match status" value="1"/>
</dbReference>
<dbReference type="InterPro" id="IPR036942">
    <property type="entry name" value="Beta-barrel_TonB_sf"/>
</dbReference>
<evidence type="ECO:0000256" key="7">
    <source>
        <dbReference type="ARBA" id="ARBA00023237"/>
    </source>
</evidence>
<dbReference type="InterPro" id="IPR039426">
    <property type="entry name" value="TonB-dep_rcpt-like"/>
</dbReference>
<dbReference type="AlphaFoldDB" id="A0A1I7HU59"/>
<evidence type="ECO:0000259" key="11">
    <source>
        <dbReference type="Pfam" id="PF00593"/>
    </source>
</evidence>
<dbReference type="PROSITE" id="PS52016">
    <property type="entry name" value="TONB_DEPENDENT_REC_3"/>
    <property type="match status" value="1"/>
</dbReference>
<sequence>MNLQIKYERLLLSCLQRYLLFSLVMFFAGGLCHSAFAQDQEITLTGTVIAEGDKIPLMGASVVEKNTSNGTATDFDGNFTLKVTSANAVLIVSYVGFKTKEVPLDGQTTIQVNLQEDNLLEEVVVVGYGTQKKVNLTGAVGSVDSEVFESRPVQTAADMLQGTIGGLNITSTGGSLENRASINIRGVATIGAGSTGGPLVLIDGMEGDINAINPQDIESVSVLKDAAASSIYGSRAPFGVILITTKKGVKGIPAVNYSNSFRISSPINMPDMMDSYSFALFFNDANINGGASPFFNDEWLQRIQDYQSGQLTATTIVNPNNPQRWMDGYAGGNANVDWYDALYRDSSFSQEHNMSVRGGGEAITYYFSGNYLDQKGLMQFNRDLFKRYTTTIKLDAKLTDWAKVNVSTRFVREDFGRPSALNDGFFQDLARQGWPTLPIYDPNGFMYSSPSPALGIRDGGRDESQKDWLYQQIQLVLNPIEGWEIFGNFNYRTQNDFRHWDVLQTYNHDVDGNPYLYNLNSNVHEYAYRENYFTTNLYTKYSKTFNEKHNAEIMVGMQSELNKYRNITAERAGVIIASSPVLDLTSGTDSNGNIVAPYVAGQYQNWATQGFFGRLNYDYDGKYLLEVNARYDGTSRFRDDLRWKMFPSFSLGWNIANEDFWSNISEDVNMLKLRGSWGELGNQNTQNWYPTYVTMPVGTANGSWLINGAQPNTSNAPGLVSQSMTWERIQSFNLGVDFSAFDNKLTASFDWFNRKTLDMVGPAPELPAILGVGVPDTNNTDLETYGFEFTASWKQRFESGFGYQIQLTLSDSQTKITRYPNLTGDLGTYRQGQMMGEIWGYETIGIAQSDEQMQSHLESLPNGGQDALGNQWAAGDIMYRDLNGDGRIDSGAYTEGDAGDMRKIGNNTPRFPFSFTLSADYKGFDVRAFFQGIMKRDYWQGSYYFWGASSSGIWWSTGFEQHRDYFRPDADHPLGQNLDSYYPRPVFSGKNHQTQTRYLQDASYMRLKNLQIGYTLPSSVTEKLKMTKLRLYVSGENLWTLTNLSEIFDPETIDSGYGGNVYPISRTIAFGLNLNY</sequence>
<dbReference type="Pfam" id="PF07715">
    <property type="entry name" value="Plug"/>
    <property type="match status" value="1"/>
</dbReference>
<evidence type="ECO:0000256" key="10">
    <source>
        <dbReference type="SAM" id="SignalP"/>
    </source>
</evidence>
<feature type="signal peptide" evidence="10">
    <location>
        <begin position="1"/>
        <end position="37"/>
    </location>
</feature>
<evidence type="ECO:0000256" key="9">
    <source>
        <dbReference type="RuleBase" id="RU003357"/>
    </source>
</evidence>
<evidence type="ECO:0000256" key="5">
    <source>
        <dbReference type="ARBA" id="ARBA00023077"/>
    </source>
</evidence>
<keyword evidence="2 8" id="KW-0813">Transport</keyword>
<proteinExistence type="inferred from homology"/>
<dbReference type="Gene3D" id="2.40.170.20">
    <property type="entry name" value="TonB-dependent receptor, beta-barrel domain"/>
    <property type="match status" value="1"/>
</dbReference>
<accession>A0A1I7HU59</accession>
<dbReference type="STRING" id="1224947.SAMN05216480_11125"/>